<proteinExistence type="predicted"/>
<dbReference type="Proteomes" id="UP000307720">
    <property type="component" value="Unassembled WGS sequence"/>
</dbReference>
<name>A0AC61QZ48_9FIRM</name>
<keyword evidence="1" id="KW-0378">Hydrolase</keyword>
<accession>A0AC61QZ48</accession>
<reference evidence="1" key="1">
    <citation type="submission" date="2019-04" db="EMBL/GenBank/DDBJ databases">
        <title>Microbes associate with the intestines of laboratory mice.</title>
        <authorList>
            <person name="Navarre W."/>
            <person name="Wong E."/>
            <person name="Huang K."/>
            <person name="Tropini C."/>
            <person name="Ng K."/>
            <person name="Yu B."/>
        </authorList>
    </citation>
    <scope>NUCLEOTIDE SEQUENCE</scope>
    <source>
        <strain evidence="1">NM72_1-8</strain>
    </source>
</reference>
<comment type="caution">
    <text evidence="1">The sequence shown here is derived from an EMBL/GenBank/DDBJ whole genome shotgun (WGS) entry which is preliminary data.</text>
</comment>
<gene>
    <name evidence="1" type="ORF">E5357_08525</name>
</gene>
<organism evidence="1 2">
    <name type="scientific">Hominisplanchenecus murintestinalis</name>
    <dbReference type="NCBI Taxonomy" id="2941517"/>
    <lineage>
        <taxon>Bacteria</taxon>
        <taxon>Bacillati</taxon>
        <taxon>Bacillota</taxon>
        <taxon>Clostridia</taxon>
        <taxon>Lachnospirales</taxon>
        <taxon>Lachnospiraceae</taxon>
        <taxon>Hominisplanchenecus</taxon>
    </lineage>
</organism>
<protein>
    <submittedName>
        <fullName evidence="1">SGNH/GDSL hydrolase family protein</fullName>
    </submittedName>
</protein>
<keyword evidence="2" id="KW-1185">Reference proteome</keyword>
<sequence length="248" mass="27544">MKKGSTIPLLLASFAIVCLVVLAGFVTFLNMYDVSSASETSPAATAAPESESDMPTQVLKPSAAVTTDPFDESAEEPEHSYIFVGDSRTVGMRNALQNDSNDVPCRFIAKSGEGFYWLYHDGIVELEEALRSTPYATVIFNLGVNDLEEADRYISFYKALFSEYHDPSFYIMSVNPVEDDRCSGASNAEIQAFNEKMKAEFPDKYLDCYNYLLSQDFATSDGLHYPDRVYRMVHHFAVMSLNGGDNAS</sequence>
<evidence type="ECO:0000313" key="2">
    <source>
        <dbReference type="Proteomes" id="UP000307720"/>
    </source>
</evidence>
<evidence type="ECO:0000313" key="1">
    <source>
        <dbReference type="EMBL" id="TGX98550.1"/>
    </source>
</evidence>
<dbReference type="EMBL" id="SRZB01000016">
    <property type="protein sequence ID" value="TGX98550.1"/>
    <property type="molecule type" value="Genomic_DNA"/>
</dbReference>